<dbReference type="Pfam" id="PF13432">
    <property type="entry name" value="TPR_16"/>
    <property type="match status" value="1"/>
</dbReference>
<protein>
    <recommendedName>
        <fullName evidence="4">PEP-CTERM system TPR-repeat protein PrsT</fullName>
    </recommendedName>
</protein>
<keyword evidence="3" id="KW-1185">Reference proteome</keyword>
<evidence type="ECO:0000313" key="2">
    <source>
        <dbReference type="EMBL" id="RFB01477.1"/>
    </source>
</evidence>
<accession>A0A371R7R5</accession>
<dbReference type="Gene3D" id="1.25.40.10">
    <property type="entry name" value="Tetratricopeptide repeat domain"/>
    <property type="match status" value="5"/>
</dbReference>
<dbReference type="SMART" id="SM00028">
    <property type="entry name" value="TPR"/>
    <property type="match status" value="3"/>
</dbReference>
<comment type="caution">
    <text evidence="2">The sequence shown here is derived from an EMBL/GenBank/DDBJ whole genome shotgun (WGS) entry which is preliminary data.</text>
</comment>
<dbReference type="InParanoid" id="A0A371R7R5"/>
<proteinExistence type="predicted"/>
<dbReference type="Proteomes" id="UP000264589">
    <property type="component" value="Unassembled WGS sequence"/>
</dbReference>
<evidence type="ECO:0008006" key="4">
    <source>
        <dbReference type="Google" id="ProtNLM"/>
    </source>
</evidence>
<feature type="signal peptide" evidence="1">
    <location>
        <begin position="1"/>
        <end position="34"/>
    </location>
</feature>
<dbReference type="AlphaFoldDB" id="A0A371R7R5"/>
<name>A0A371R7R5_9PROT</name>
<sequence>MPGGWSGRGMPNMTRLPCLIAALFGVLCLSTAGATPDKETASGENPRVAMLRYEAAIKDDPDDLDARFGLAEALLQLGEYDRAEKMAEIVMRRASDKEARLVFAEALLRQGRIDDAAKALDVSYELSSDGAALKSVIDAEQALSVGNYEAALRAIEPTTGHPRYAPMARVVAARAFYAVGNLSMAKRLIDDIIADGGDSLTALLFRARLALRAGDPGTAMRLADGIDALDKGNISAGSIVIEALLREGRIDEARARLNRLKAVSLDDPRPAYLEGIILAAEGKTRDAALRVGGIEEWLTYNSGGAIFLAGLKSELGFSSQAEAILRQRLTAEPGDLAVIRELTGLLDRDGRADEADEVMKRSLSIMPGHPVLVQLEADRLAARGDFDASVALLSKLPEGAAQTGLWDVLGQQNDDVTAARMFASIRAGDPQSAIEMAEAAGTDDIMVQNMLAAALADTGEIESAKSVLDRLITKEPDFLAAIVNRAGLEPGPTALVDTLTLAEKAGATSARIHRQLAIEAFVVGDTAKALDAASKAAEAEDSIASDKLLTARIHLAMGQGEEAAASLMAIPTRENEPVSEQVYRLWLLSLAGEEEKAIEAAAKIALPQNEQLAGLQLADIFDRADDKEREAGILATLRRSAPDNLSLTERYLMALAAEDLSAAQRALASTPGLSQELRAALGARLLIEAGRVSEARTALEKMTPSAAVFATELSIAESPAEKRDLLGRMARYSAATPGDAGVLVLLSGLAIELGDLPRAENALSGALAAMPGNPGVLNNLALARQKKSLVEALRLAEEAYQAAPEEPAFAETYASLLVESRDQARAGRVARRALLADPRAESLVPFRDLGLRG</sequence>
<organism evidence="2 3">
    <name type="scientific">Parvularcula marina</name>
    <dbReference type="NCBI Taxonomy" id="2292771"/>
    <lineage>
        <taxon>Bacteria</taxon>
        <taxon>Pseudomonadati</taxon>
        <taxon>Pseudomonadota</taxon>
        <taxon>Alphaproteobacteria</taxon>
        <taxon>Parvularculales</taxon>
        <taxon>Parvularculaceae</taxon>
        <taxon>Parvularcula</taxon>
    </lineage>
</organism>
<dbReference type="InterPro" id="IPR011990">
    <property type="entry name" value="TPR-like_helical_dom_sf"/>
</dbReference>
<dbReference type="SUPFAM" id="SSF48452">
    <property type="entry name" value="TPR-like"/>
    <property type="match status" value="4"/>
</dbReference>
<dbReference type="PANTHER" id="PTHR12558">
    <property type="entry name" value="CELL DIVISION CYCLE 16,23,27"/>
    <property type="match status" value="1"/>
</dbReference>
<dbReference type="InterPro" id="IPR019734">
    <property type="entry name" value="TPR_rpt"/>
</dbReference>
<keyword evidence="1" id="KW-0732">Signal</keyword>
<evidence type="ECO:0000313" key="3">
    <source>
        <dbReference type="Proteomes" id="UP000264589"/>
    </source>
</evidence>
<dbReference type="Pfam" id="PF14559">
    <property type="entry name" value="TPR_19"/>
    <property type="match status" value="2"/>
</dbReference>
<feature type="chain" id="PRO_5017027876" description="PEP-CTERM system TPR-repeat protein PrsT" evidence="1">
    <location>
        <begin position="35"/>
        <end position="853"/>
    </location>
</feature>
<evidence type="ECO:0000256" key="1">
    <source>
        <dbReference type="SAM" id="SignalP"/>
    </source>
</evidence>
<gene>
    <name evidence="2" type="ORF">DX908_14410</name>
</gene>
<dbReference type="PANTHER" id="PTHR12558:SF13">
    <property type="entry name" value="CELL DIVISION CYCLE PROTEIN 27 HOMOLOG"/>
    <property type="match status" value="1"/>
</dbReference>
<reference evidence="2 3" key="1">
    <citation type="submission" date="2018-08" db="EMBL/GenBank/DDBJ databases">
        <title>Parvularcula sp. SM1705, isolated from surface water of the South Sea China.</title>
        <authorList>
            <person name="Sun L."/>
        </authorList>
    </citation>
    <scope>NUCLEOTIDE SEQUENCE [LARGE SCALE GENOMIC DNA]</scope>
    <source>
        <strain evidence="2 3">SM1705</strain>
    </source>
</reference>
<dbReference type="EMBL" id="QUQO01000002">
    <property type="protein sequence ID" value="RFB01477.1"/>
    <property type="molecule type" value="Genomic_DNA"/>
</dbReference>